<dbReference type="GO" id="GO:0005506">
    <property type="term" value="F:iron ion binding"/>
    <property type="evidence" value="ECO:0007669"/>
    <property type="project" value="InterPro"/>
</dbReference>
<organism evidence="11 12">
    <name type="scientific">Fusarium austroafricanum</name>
    <dbReference type="NCBI Taxonomy" id="2364996"/>
    <lineage>
        <taxon>Eukaryota</taxon>
        <taxon>Fungi</taxon>
        <taxon>Dikarya</taxon>
        <taxon>Ascomycota</taxon>
        <taxon>Pezizomycotina</taxon>
        <taxon>Sordariomycetes</taxon>
        <taxon>Hypocreomycetidae</taxon>
        <taxon>Hypocreales</taxon>
        <taxon>Nectriaceae</taxon>
        <taxon>Fusarium</taxon>
        <taxon>Fusarium concolor species complex</taxon>
    </lineage>
</organism>
<evidence type="ECO:0000256" key="6">
    <source>
        <dbReference type="ARBA" id="ARBA00023004"/>
    </source>
</evidence>
<keyword evidence="10" id="KW-0812">Transmembrane</keyword>
<evidence type="ECO:0000256" key="5">
    <source>
        <dbReference type="ARBA" id="ARBA00023002"/>
    </source>
</evidence>
<dbReference type="GO" id="GO:0004497">
    <property type="term" value="F:monooxygenase activity"/>
    <property type="evidence" value="ECO:0007669"/>
    <property type="project" value="UniProtKB-KW"/>
</dbReference>
<dbReference type="InterPro" id="IPR017972">
    <property type="entry name" value="Cyt_P450_CS"/>
</dbReference>
<evidence type="ECO:0000256" key="9">
    <source>
        <dbReference type="RuleBase" id="RU000461"/>
    </source>
</evidence>
<dbReference type="InterPro" id="IPR002403">
    <property type="entry name" value="Cyt_P450_E_grp-IV"/>
</dbReference>
<evidence type="ECO:0000313" key="12">
    <source>
        <dbReference type="Proteomes" id="UP000605986"/>
    </source>
</evidence>
<keyword evidence="10" id="KW-0472">Membrane</keyword>
<evidence type="ECO:0000256" key="7">
    <source>
        <dbReference type="ARBA" id="ARBA00023033"/>
    </source>
</evidence>
<dbReference type="InterPro" id="IPR001128">
    <property type="entry name" value="Cyt_P450"/>
</dbReference>
<dbReference type="PANTHER" id="PTHR46206">
    <property type="entry name" value="CYTOCHROME P450"/>
    <property type="match status" value="1"/>
</dbReference>
<evidence type="ECO:0000256" key="10">
    <source>
        <dbReference type="SAM" id="Phobius"/>
    </source>
</evidence>
<keyword evidence="7 9" id="KW-0503">Monooxygenase</keyword>
<gene>
    <name evidence="11" type="ORF">F53441_8157</name>
</gene>
<keyword evidence="12" id="KW-1185">Reference proteome</keyword>
<comment type="similarity">
    <text evidence="2 9">Belongs to the cytochrome P450 family.</text>
</comment>
<evidence type="ECO:0000313" key="11">
    <source>
        <dbReference type="EMBL" id="KAF4448434.1"/>
    </source>
</evidence>
<dbReference type="OrthoDB" id="1844152at2759"/>
<protein>
    <submittedName>
        <fullName evidence="11">Ent-kaurene oxidase</fullName>
    </submittedName>
</protein>
<evidence type="ECO:0000256" key="8">
    <source>
        <dbReference type="PIRSR" id="PIRSR602403-1"/>
    </source>
</evidence>
<dbReference type="GO" id="GO:0020037">
    <property type="term" value="F:heme binding"/>
    <property type="evidence" value="ECO:0007669"/>
    <property type="project" value="InterPro"/>
</dbReference>
<dbReference type="PROSITE" id="PS00086">
    <property type="entry name" value="CYTOCHROME_P450"/>
    <property type="match status" value="1"/>
</dbReference>
<feature type="transmembrane region" description="Helical" evidence="10">
    <location>
        <begin position="23"/>
        <end position="41"/>
    </location>
</feature>
<comment type="caution">
    <text evidence="11">The sequence shown here is derived from an EMBL/GenBank/DDBJ whole genome shotgun (WGS) entry which is preliminary data.</text>
</comment>
<dbReference type="PRINTS" id="PR00465">
    <property type="entry name" value="EP450IV"/>
</dbReference>
<keyword evidence="6 8" id="KW-0408">Iron</keyword>
<dbReference type="Pfam" id="PF00067">
    <property type="entry name" value="p450"/>
    <property type="match status" value="1"/>
</dbReference>
<keyword evidence="10" id="KW-1133">Transmembrane helix</keyword>
<evidence type="ECO:0000256" key="3">
    <source>
        <dbReference type="ARBA" id="ARBA00022617"/>
    </source>
</evidence>
<dbReference type="GO" id="GO:0016705">
    <property type="term" value="F:oxidoreductase activity, acting on paired donors, with incorporation or reduction of molecular oxygen"/>
    <property type="evidence" value="ECO:0007669"/>
    <property type="project" value="InterPro"/>
</dbReference>
<dbReference type="CDD" id="cd11041">
    <property type="entry name" value="CYP503A1-like"/>
    <property type="match status" value="1"/>
</dbReference>
<dbReference type="InterPro" id="IPR036396">
    <property type="entry name" value="Cyt_P450_sf"/>
</dbReference>
<evidence type="ECO:0000256" key="4">
    <source>
        <dbReference type="ARBA" id="ARBA00022723"/>
    </source>
</evidence>
<name>A0A8H4KG09_9HYPO</name>
<evidence type="ECO:0000256" key="2">
    <source>
        <dbReference type="ARBA" id="ARBA00010617"/>
    </source>
</evidence>
<accession>A0A8H4KG09</accession>
<dbReference type="SUPFAM" id="SSF48264">
    <property type="entry name" value="Cytochrome P450"/>
    <property type="match status" value="1"/>
</dbReference>
<keyword evidence="5 9" id="KW-0560">Oxidoreductase</keyword>
<dbReference type="Gene3D" id="1.10.630.10">
    <property type="entry name" value="Cytochrome P450"/>
    <property type="match status" value="1"/>
</dbReference>
<comment type="cofactor">
    <cofactor evidence="1 8">
        <name>heme</name>
        <dbReference type="ChEBI" id="CHEBI:30413"/>
    </cofactor>
</comment>
<dbReference type="Proteomes" id="UP000605986">
    <property type="component" value="Unassembled WGS sequence"/>
</dbReference>
<dbReference type="EMBL" id="JAADJG010000340">
    <property type="protein sequence ID" value="KAF4448434.1"/>
    <property type="molecule type" value="Genomic_DNA"/>
</dbReference>
<evidence type="ECO:0000256" key="1">
    <source>
        <dbReference type="ARBA" id="ARBA00001971"/>
    </source>
</evidence>
<keyword evidence="3 8" id="KW-0349">Heme</keyword>
<dbReference type="PANTHER" id="PTHR46206:SF2">
    <property type="entry name" value="CYTOCHROME P450 MONOOXYGENASE AUSG-RELATED"/>
    <property type="match status" value="1"/>
</dbReference>
<reference evidence="11" key="1">
    <citation type="submission" date="2020-01" db="EMBL/GenBank/DDBJ databases">
        <title>Identification and distribution of gene clusters putatively required for synthesis of sphingolipid metabolism inhibitors in phylogenetically diverse species of the filamentous fungus Fusarium.</title>
        <authorList>
            <person name="Kim H.-S."/>
            <person name="Busman M."/>
            <person name="Brown D.W."/>
            <person name="Divon H."/>
            <person name="Uhlig S."/>
            <person name="Proctor R.H."/>
        </authorList>
    </citation>
    <scope>NUCLEOTIDE SEQUENCE</scope>
    <source>
        <strain evidence="11">NRRL 53441</strain>
    </source>
</reference>
<dbReference type="AlphaFoldDB" id="A0A8H4KG09"/>
<sequence length="527" mass="59706">MLAFISNIDKYSRIASEAWHSKSSLYLAIAIAWVTYFIITVRKGRKTADFPLINPARGFELFDRGRRKHFVANAQRIIKDGCKQYPNQCFNVMTDMGVTTIIPNDMVDAIRNNPNLSFTGAVAEDMHAHIPGFEPFASGTRTDELLQAVVQYHLTQHLSKMVKPLSDETSYAVDLRFGTSTDWKTVAPHPDIVNIIARVSSRAFLGLDVCRNEEWLDLSSSYALKSFLAGASLRQWSPWMRNIVHHFHPQCKQIRDQRTRAMEIIQPVLEKRQQERSLAQARGEEVPRFDDAIDWAEEEAKGHEYDPAALQMTLSLAAVHTTTTLMLKTLLQLAKMPELVSELRQEMAEVISVHGWSKQSLVSLRLLDGTLKEMLRMQPGSIVHLTRLATADVVLPTGDVLPKGSRSLCTGELKYSSSQFEDPGRFDPHRYLAWRGTDRDHLSHLVSTSPAMLGFGYGLHACPGRFFASNEIKIMLCHILMKYDWKIAPETQSTEPLAQGLRLVANMFAKVEFRRRDKPEIDLDAIE</sequence>
<keyword evidence="4 8" id="KW-0479">Metal-binding</keyword>
<feature type="binding site" description="axial binding residue" evidence="8">
    <location>
        <position position="462"/>
    </location>
    <ligand>
        <name>heme</name>
        <dbReference type="ChEBI" id="CHEBI:30413"/>
    </ligand>
    <ligandPart>
        <name>Fe</name>
        <dbReference type="ChEBI" id="CHEBI:18248"/>
    </ligandPart>
</feature>
<proteinExistence type="inferred from homology"/>